<protein>
    <submittedName>
        <fullName evidence="2">BnaC03g29620D protein</fullName>
    </submittedName>
</protein>
<gene>
    <name evidence="2" type="primary">BnaC03g29620D</name>
    <name evidence="2" type="ORF">GSBRNA2T00015606001</name>
</gene>
<feature type="compositionally biased region" description="Basic and acidic residues" evidence="1">
    <location>
        <begin position="7"/>
        <end position="16"/>
    </location>
</feature>
<proteinExistence type="predicted"/>
<dbReference type="PaxDb" id="3708-A0A078G961"/>
<organism evidence="2 3">
    <name type="scientific">Brassica napus</name>
    <name type="common">Rape</name>
    <dbReference type="NCBI Taxonomy" id="3708"/>
    <lineage>
        <taxon>Eukaryota</taxon>
        <taxon>Viridiplantae</taxon>
        <taxon>Streptophyta</taxon>
        <taxon>Embryophyta</taxon>
        <taxon>Tracheophyta</taxon>
        <taxon>Spermatophyta</taxon>
        <taxon>Magnoliopsida</taxon>
        <taxon>eudicotyledons</taxon>
        <taxon>Gunneridae</taxon>
        <taxon>Pentapetalae</taxon>
        <taxon>rosids</taxon>
        <taxon>malvids</taxon>
        <taxon>Brassicales</taxon>
        <taxon>Brassicaceae</taxon>
        <taxon>Brassiceae</taxon>
        <taxon>Brassica</taxon>
    </lineage>
</organism>
<evidence type="ECO:0000256" key="1">
    <source>
        <dbReference type="SAM" id="MobiDB-lite"/>
    </source>
</evidence>
<evidence type="ECO:0000313" key="3">
    <source>
        <dbReference type="Proteomes" id="UP000028999"/>
    </source>
</evidence>
<keyword evidence="3" id="KW-1185">Reference proteome</keyword>
<reference evidence="2 3" key="1">
    <citation type="journal article" date="2014" name="Science">
        <title>Plant genetics. Early allopolyploid evolution in the post-Neolithic Brassica napus oilseed genome.</title>
        <authorList>
            <person name="Chalhoub B."/>
            <person name="Denoeud F."/>
            <person name="Liu S."/>
            <person name="Parkin I.A."/>
            <person name="Tang H."/>
            <person name="Wang X."/>
            <person name="Chiquet J."/>
            <person name="Belcram H."/>
            <person name="Tong C."/>
            <person name="Samans B."/>
            <person name="Correa M."/>
            <person name="Da Silva C."/>
            <person name="Just J."/>
            <person name="Falentin C."/>
            <person name="Koh C.S."/>
            <person name="Le Clainche I."/>
            <person name="Bernard M."/>
            <person name="Bento P."/>
            <person name="Noel B."/>
            <person name="Labadie K."/>
            <person name="Alberti A."/>
            <person name="Charles M."/>
            <person name="Arnaud D."/>
            <person name="Guo H."/>
            <person name="Daviaud C."/>
            <person name="Alamery S."/>
            <person name="Jabbari K."/>
            <person name="Zhao M."/>
            <person name="Edger P.P."/>
            <person name="Chelaifa H."/>
            <person name="Tack D."/>
            <person name="Lassalle G."/>
            <person name="Mestiri I."/>
            <person name="Schnel N."/>
            <person name="Le Paslier M.C."/>
            <person name="Fan G."/>
            <person name="Renault V."/>
            <person name="Bayer P.E."/>
            <person name="Golicz A.A."/>
            <person name="Manoli S."/>
            <person name="Lee T.H."/>
            <person name="Thi V.H."/>
            <person name="Chalabi S."/>
            <person name="Hu Q."/>
            <person name="Fan C."/>
            <person name="Tollenaere R."/>
            <person name="Lu Y."/>
            <person name="Battail C."/>
            <person name="Shen J."/>
            <person name="Sidebottom C.H."/>
            <person name="Wang X."/>
            <person name="Canaguier A."/>
            <person name="Chauveau A."/>
            <person name="Berard A."/>
            <person name="Deniot G."/>
            <person name="Guan M."/>
            <person name="Liu Z."/>
            <person name="Sun F."/>
            <person name="Lim Y.P."/>
            <person name="Lyons E."/>
            <person name="Town C.D."/>
            <person name="Bancroft I."/>
            <person name="Wang X."/>
            <person name="Meng J."/>
            <person name="Ma J."/>
            <person name="Pires J.C."/>
            <person name="King G.J."/>
            <person name="Brunel D."/>
            <person name="Delourme R."/>
            <person name="Renard M."/>
            <person name="Aury J.M."/>
            <person name="Adams K.L."/>
            <person name="Batley J."/>
            <person name="Snowdon R.J."/>
            <person name="Tost J."/>
            <person name="Edwards D."/>
            <person name="Zhou Y."/>
            <person name="Hua W."/>
            <person name="Sharpe A.G."/>
            <person name="Paterson A.H."/>
            <person name="Guan C."/>
            <person name="Wincker P."/>
        </authorList>
    </citation>
    <scope>NUCLEOTIDE SEQUENCE [LARGE SCALE GENOMIC DNA]</scope>
    <source>
        <strain evidence="3">cv. Darmor-bzh</strain>
    </source>
</reference>
<sequence length="64" mass="7555">MTLSRYSDNHKRKFDDNGVDNNILHKMKRHEVDADHTSPSQQPFNPWRSDENSPQNRSYRTSAP</sequence>
<name>A0A078G961_BRANA</name>
<dbReference type="Gramene" id="CDY21278">
    <property type="protein sequence ID" value="CDY21278"/>
    <property type="gene ID" value="GSBRNA2T00015606001"/>
</dbReference>
<evidence type="ECO:0000313" key="2">
    <source>
        <dbReference type="EMBL" id="CDY21278.1"/>
    </source>
</evidence>
<dbReference type="AlphaFoldDB" id="A0A078G961"/>
<dbReference type="EMBL" id="LK032119">
    <property type="protein sequence ID" value="CDY21278.1"/>
    <property type="molecule type" value="Genomic_DNA"/>
</dbReference>
<feature type="region of interest" description="Disordered" evidence="1">
    <location>
        <begin position="1"/>
        <end position="64"/>
    </location>
</feature>
<accession>A0A078G961</accession>
<feature type="compositionally biased region" description="Polar residues" evidence="1">
    <location>
        <begin position="52"/>
        <end position="64"/>
    </location>
</feature>
<dbReference type="Proteomes" id="UP000028999">
    <property type="component" value="Unassembled WGS sequence"/>
</dbReference>